<dbReference type="PANTHER" id="PTHR12128:SF66">
    <property type="entry name" value="4-HYDROXY-2-OXOGLUTARATE ALDOLASE, MITOCHONDRIAL"/>
    <property type="match status" value="1"/>
</dbReference>
<protein>
    <submittedName>
        <fullName evidence="3">L-2-keto-3-deoxyarabonate dehydratase</fullName>
        <ecNumber evidence="3">4.2.1.43</ecNumber>
    </submittedName>
</protein>
<keyword evidence="2 3" id="KW-0456">Lyase</keyword>
<reference evidence="3 4" key="1">
    <citation type="submission" date="2018-06" db="EMBL/GenBank/DDBJ databases">
        <title>Draft Genome Sequence of a Novel Marine Bacterium Related to the Verrucomicrobia.</title>
        <authorList>
            <person name="Vosseberg J."/>
            <person name="Martijn J."/>
            <person name="Ettema T.J.G."/>
        </authorList>
    </citation>
    <scope>NUCLEOTIDE SEQUENCE [LARGE SCALE GENOMIC DNA]</scope>
    <source>
        <strain evidence="3">TARA_B100001123</strain>
    </source>
</reference>
<dbReference type="AlphaFoldDB" id="A0A2Z4AF00"/>
<dbReference type="EMBL" id="CP029803">
    <property type="protein sequence ID" value="AWT59526.1"/>
    <property type="molecule type" value="Genomic_DNA"/>
</dbReference>
<dbReference type="SMART" id="SM01130">
    <property type="entry name" value="DHDPS"/>
    <property type="match status" value="1"/>
</dbReference>
<evidence type="ECO:0000313" key="3">
    <source>
        <dbReference type="EMBL" id="AWT59526.1"/>
    </source>
</evidence>
<sequence>MSTQPGNKIQQKLIRGAVPVLCMPFEANGAVDVDSLLREIDFCVEAGSQAIAFGKGSESPELTDHERKTVWTAASRHLNGQLPLVVATAHPSHEGVIALTQLALDCGADCAMVDPDQKKGEELIRLFRELASRVDLSIMLQDAGGNAPVPIMLQAVRESPTINCMKIECPGTPNKMAEVINSLREIKMSDGVGRTVDILGGGNGNLLLEELDRGSVGTLPYPALIDAFRSVCDLYSSGNTGGAWECYLQQILPLSRLVASGGPMGGDIWMHKTIFERAGILRTNVCRRESQPQPAWVVEKVWAHLKVSDLLISKLLAGK</sequence>
<dbReference type="InterPro" id="IPR013785">
    <property type="entry name" value="Aldolase_TIM"/>
</dbReference>
<dbReference type="KEGG" id="mtar:DF168_00716"/>
<dbReference type="EC" id="4.2.1.43" evidence="3"/>
<name>A0A2Z4AF00_9BACT</name>
<dbReference type="GO" id="GO:0005829">
    <property type="term" value="C:cytosol"/>
    <property type="evidence" value="ECO:0007669"/>
    <property type="project" value="TreeGrafter"/>
</dbReference>
<dbReference type="SUPFAM" id="SSF51569">
    <property type="entry name" value="Aldolase"/>
    <property type="match status" value="1"/>
</dbReference>
<organism evidence="3 4">
    <name type="scientific">Candidatus Moanibacter tarae</name>
    <dbReference type="NCBI Taxonomy" id="2200854"/>
    <lineage>
        <taxon>Bacteria</taxon>
        <taxon>Pseudomonadati</taxon>
        <taxon>Verrucomicrobiota</taxon>
        <taxon>Opitutia</taxon>
        <taxon>Puniceicoccales</taxon>
        <taxon>Puniceicoccales incertae sedis</taxon>
        <taxon>Candidatus Moanibacter</taxon>
    </lineage>
</organism>
<proteinExistence type="inferred from homology"/>
<gene>
    <name evidence="3" type="primary">araD_1</name>
    <name evidence="3" type="ORF">DF168_00716</name>
</gene>
<dbReference type="Gene3D" id="3.20.20.70">
    <property type="entry name" value="Aldolase class I"/>
    <property type="match status" value="1"/>
</dbReference>
<dbReference type="CDD" id="cd00408">
    <property type="entry name" value="DHDPS-like"/>
    <property type="match status" value="1"/>
</dbReference>
<dbReference type="GO" id="GO:0047449">
    <property type="term" value="F:2-dehydro-3-deoxy-L-arabinonate dehydratase activity"/>
    <property type="evidence" value="ECO:0007669"/>
    <property type="project" value="UniProtKB-EC"/>
</dbReference>
<evidence type="ECO:0000256" key="2">
    <source>
        <dbReference type="ARBA" id="ARBA00023239"/>
    </source>
</evidence>
<accession>A0A2Z4AF00</accession>
<dbReference type="InterPro" id="IPR002220">
    <property type="entry name" value="DapA-like"/>
</dbReference>
<evidence type="ECO:0000256" key="1">
    <source>
        <dbReference type="ARBA" id="ARBA00007592"/>
    </source>
</evidence>
<dbReference type="PANTHER" id="PTHR12128">
    <property type="entry name" value="DIHYDRODIPICOLINATE SYNTHASE"/>
    <property type="match status" value="1"/>
</dbReference>
<dbReference type="Proteomes" id="UP000247465">
    <property type="component" value="Chromosome"/>
</dbReference>
<evidence type="ECO:0000313" key="4">
    <source>
        <dbReference type="Proteomes" id="UP000247465"/>
    </source>
</evidence>
<dbReference type="GO" id="GO:0008840">
    <property type="term" value="F:4-hydroxy-tetrahydrodipicolinate synthase activity"/>
    <property type="evidence" value="ECO:0007669"/>
    <property type="project" value="TreeGrafter"/>
</dbReference>
<dbReference type="Pfam" id="PF00701">
    <property type="entry name" value="DHDPS"/>
    <property type="match status" value="1"/>
</dbReference>
<comment type="similarity">
    <text evidence="1">Belongs to the DapA family.</text>
</comment>